<organism evidence="1 2">
    <name type="scientific">Demequina lutea</name>
    <dbReference type="NCBI Taxonomy" id="431489"/>
    <lineage>
        <taxon>Bacteria</taxon>
        <taxon>Bacillati</taxon>
        <taxon>Actinomycetota</taxon>
        <taxon>Actinomycetes</taxon>
        <taxon>Micrococcales</taxon>
        <taxon>Demequinaceae</taxon>
        <taxon>Demequina</taxon>
    </lineage>
</organism>
<keyword evidence="2" id="KW-1185">Reference proteome</keyword>
<protein>
    <submittedName>
        <fullName evidence="1">Uncharacterized protein</fullName>
    </submittedName>
</protein>
<comment type="caution">
    <text evidence="1">The sequence shown here is derived from an EMBL/GenBank/DDBJ whole genome shotgun (WGS) entry which is preliminary data.</text>
</comment>
<dbReference type="RefSeq" id="WP_152649465.1">
    <property type="nucleotide sequence ID" value="NZ_BBRC01000002.1"/>
</dbReference>
<evidence type="ECO:0000313" key="2">
    <source>
        <dbReference type="Proteomes" id="UP000547973"/>
    </source>
</evidence>
<name>A0A7Y9ZBM9_9MICO</name>
<sequence length="231" mass="26228">MTMVMTAAQLSRLLYVDYPDWASEVSFSDMTMVVGTEYERGRRRQYRECSVNALHRGLGDPVTISARTPQGLANRLDRQFAAWDKQWRVAKRLGSPGAVKTAQRGESRGSMYVQVVYIDDERDAAEIDVSATIRHNGLRKPHRGERNLQRAYVYRWPFQNKPERGHLVIGTSTLALVTRLSKSGSNYNGYTVELDAFLSLNALTLNADELVDLVQKYPRGSLDDTYYSARL</sequence>
<dbReference type="AlphaFoldDB" id="A0A7Y9ZBM9"/>
<evidence type="ECO:0000313" key="1">
    <source>
        <dbReference type="EMBL" id="NYI42399.1"/>
    </source>
</evidence>
<dbReference type="Proteomes" id="UP000547973">
    <property type="component" value="Unassembled WGS sequence"/>
</dbReference>
<dbReference type="OrthoDB" id="9832801at2"/>
<proteinExistence type="predicted"/>
<gene>
    <name evidence="1" type="ORF">BKA03_002518</name>
</gene>
<dbReference type="EMBL" id="JACBZO010000001">
    <property type="protein sequence ID" value="NYI42399.1"/>
    <property type="molecule type" value="Genomic_DNA"/>
</dbReference>
<accession>A0A7Y9ZBM9</accession>
<reference evidence="1 2" key="1">
    <citation type="submission" date="2020-07" db="EMBL/GenBank/DDBJ databases">
        <title>Sequencing the genomes of 1000 actinobacteria strains.</title>
        <authorList>
            <person name="Klenk H.-P."/>
        </authorList>
    </citation>
    <scope>NUCLEOTIDE SEQUENCE [LARGE SCALE GENOMIC DNA]</scope>
    <source>
        <strain evidence="1 2">DSM 19970</strain>
    </source>
</reference>